<dbReference type="RefSeq" id="XP_060293819.1">
    <property type="nucleotide sequence ID" value="XM_060435744.1"/>
</dbReference>
<proteinExistence type="predicted"/>
<dbReference type="AlphaFoldDB" id="A0AA40AAX5"/>
<dbReference type="Proteomes" id="UP001172101">
    <property type="component" value="Unassembled WGS sequence"/>
</dbReference>
<dbReference type="Gene3D" id="2.40.70.10">
    <property type="entry name" value="Acid Proteases"/>
    <property type="match status" value="1"/>
</dbReference>
<protein>
    <submittedName>
        <fullName evidence="1">Uncharacterized protein</fullName>
    </submittedName>
</protein>
<comment type="caution">
    <text evidence="1">The sequence shown here is derived from an EMBL/GenBank/DDBJ whole genome shotgun (WGS) entry which is preliminary data.</text>
</comment>
<organism evidence="1 2">
    <name type="scientific">Lasiosphaeria miniovina</name>
    <dbReference type="NCBI Taxonomy" id="1954250"/>
    <lineage>
        <taxon>Eukaryota</taxon>
        <taxon>Fungi</taxon>
        <taxon>Dikarya</taxon>
        <taxon>Ascomycota</taxon>
        <taxon>Pezizomycotina</taxon>
        <taxon>Sordariomycetes</taxon>
        <taxon>Sordariomycetidae</taxon>
        <taxon>Sordariales</taxon>
        <taxon>Lasiosphaeriaceae</taxon>
        <taxon>Lasiosphaeria</taxon>
    </lineage>
</organism>
<name>A0AA40AAX5_9PEZI</name>
<dbReference type="SUPFAM" id="SSF50630">
    <property type="entry name" value="Acid proteases"/>
    <property type="match status" value="1"/>
</dbReference>
<gene>
    <name evidence="1" type="ORF">B0T26DRAFT_601457</name>
</gene>
<accession>A0AA40AAX5</accession>
<reference evidence="1" key="1">
    <citation type="submission" date="2023-06" db="EMBL/GenBank/DDBJ databases">
        <title>Genome-scale phylogeny and comparative genomics of the fungal order Sordariales.</title>
        <authorList>
            <consortium name="Lawrence Berkeley National Laboratory"/>
            <person name="Hensen N."/>
            <person name="Bonometti L."/>
            <person name="Westerberg I."/>
            <person name="Brannstrom I.O."/>
            <person name="Guillou S."/>
            <person name="Cros-Aarteil S."/>
            <person name="Calhoun S."/>
            <person name="Haridas S."/>
            <person name="Kuo A."/>
            <person name="Mondo S."/>
            <person name="Pangilinan J."/>
            <person name="Riley R."/>
            <person name="LaButti K."/>
            <person name="Andreopoulos B."/>
            <person name="Lipzen A."/>
            <person name="Chen C."/>
            <person name="Yanf M."/>
            <person name="Daum C."/>
            <person name="Ng V."/>
            <person name="Clum A."/>
            <person name="Steindorff A."/>
            <person name="Ohm R."/>
            <person name="Martin F."/>
            <person name="Silar P."/>
            <person name="Natvig D."/>
            <person name="Lalanne C."/>
            <person name="Gautier V."/>
            <person name="Ament-velasquez S.L."/>
            <person name="Kruys A."/>
            <person name="Hutchinson M.I."/>
            <person name="Powell A.J."/>
            <person name="Barry K."/>
            <person name="Miller A.N."/>
            <person name="Grigoriev I.V."/>
            <person name="Debuchy R."/>
            <person name="Gladieux P."/>
            <person name="Thoren M.H."/>
            <person name="Johannesson H."/>
        </authorList>
    </citation>
    <scope>NUCLEOTIDE SEQUENCE</scope>
    <source>
        <strain evidence="1">SMH2392-1A</strain>
    </source>
</reference>
<dbReference type="EMBL" id="JAUIRO010000005">
    <property type="protein sequence ID" value="KAK0712496.1"/>
    <property type="molecule type" value="Genomic_DNA"/>
</dbReference>
<keyword evidence="2" id="KW-1185">Reference proteome</keyword>
<evidence type="ECO:0000313" key="2">
    <source>
        <dbReference type="Proteomes" id="UP001172101"/>
    </source>
</evidence>
<feature type="non-terminal residue" evidence="1">
    <location>
        <position position="364"/>
    </location>
</feature>
<sequence>VTPSTVTNATLLTVPGPLCNDTALSTQNMTRGQCYSRRGSALAVDGAGNPVGLPTVSTAGLGSSNPGWIVIMGGTEAVAFPAAVNASLALHDGRSVAMVDGLIESGINHTASHLGLADSSTLSAALIAAGVTGPTRSWGFDAGSLSYARPRSGALTLGGRDVGAVAGSPVTYSMSAYNKVVNNQRVCPLQVTISSMWLVPSNSTAGANDSFQLVDSALPLEACLEVYDIYTRLPVTVLNNLKNYVDTMTGRTGGPVSYKPVQHPEAEKDPLLRQLLSLYINEPGLIYPANSTARFDASLVVTLEGGQTVNIPSNELFNPVRGLAADGSRAVELGFNELAVYQSEAPANAAVLGRSFLSQVYLFV</sequence>
<dbReference type="InterPro" id="IPR021109">
    <property type="entry name" value="Peptidase_aspartic_dom_sf"/>
</dbReference>
<dbReference type="GeneID" id="85319014"/>
<feature type="non-terminal residue" evidence="1">
    <location>
        <position position="1"/>
    </location>
</feature>
<evidence type="ECO:0000313" key="1">
    <source>
        <dbReference type="EMBL" id="KAK0712496.1"/>
    </source>
</evidence>